<keyword evidence="1" id="KW-1133">Transmembrane helix</keyword>
<dbReference type="AlphaFoldDB" id="A0A438CV01"/>
<dbReference type="EMBL" id="QGNW01001968">
    <property type="protein sequence ID" value="RVW27038.1"/>
    <property type="molecule type" value="Genomic_DNA"/>
</dbReference>
<comment type="caution">
    <text evidence="2">The sequence shown here is derived from an EMBL/GenBank/DDBJ whole genome shotgun (WGS) entry which is preliminary data.</text>
</comment>
<evidence type="ECO:0000313" key="3">
    <source>
        <dbReference type="Proteomes" id="UP000288805"/>
    </source>
</evidence>
<protein>
    <submittedName>
        <fullName evidence="2">Uncharacterized protein</fullName>
    </submittedName>
</protein>
<dbReference type="Proteomes" id="UP000288805">
    <property type="component" value="Unassembled WGS sequence"/>
</dbReference>
<feature type="transmembrane region" description="Helical" evidence="1">
    <location>
        <begin position="9"/>
        <end position="28"/>
    </location>
</feature>
<proteinExistence type="predicted"/>
<keyword evidence="1" id="KW-0812">Transmembrane</keyword>
<sequence length="55" mass="6115">MIVLISKRLNAITFMIVYINLSIILYIINDGEAIGFELDWLTSLVILETKSSGVG</sequence>
<accession>A0A438CV01</accession>
<keyword evidence="1" id="KW-0472">Membrane</keyword>
<evidence type="ECO:0000313" key="2">
    <source>
        <dbReference type="EMBL" id="RVW27038.1"/>
    </source>
</evidence>
<gene>
    <name evidence="2" type="ORF">CK203_116099</name>
</gene>
<reference evidence="2 3" key="1">
    <citation type="journal article" date="2018" name="PLoS Genet.">
        <title>Population sequencing reveals clonal diversity and ancestral inbreeding in the grapevine cultivar Chardonnay.</title>
        <authorList>
            <person name="Roach M.J."/>
            <person name="Johnson D.L."/>
            <person name="Bohlmann J."/>
            <person name="van Vuuren H.J."/>
            <person name="Jones S.J."/>
            <person name="Pretorius I.S."/>
            <person name="Schmidt S.A."/>
            <person name="Borneman A.R."/>
        </authorList>
    </citation>
    <scope>NUCLEOTIDE SEQUENCE [LARGE SCALE GENOMIC DNA]</scope>
    <source>
        <strain evidence="3">cv. Chardonnay</strain>
        <tissue evidence="2">Leaf</tissue>
    </source>
</reference>
<organism evidence="2 3">
    <name type="scientific">Vitis vinifera</name>
    <name type="common">Grape</name>
    <dbReference type="NCBI Taxonomy" id="29760"/>
    <lineage>
        <taxon>Eukaryota</taxon>
        <taxon>Viridiplantae</taxon>
        <taxon>Streptophyta</taxon>
        <taxon>Embryophyta</taxon>
        <taxon>Tracheophyta</taxon>
        <taxon>Spermatophyta</taxon>
        <taxon>Magnoliopsida</taxon>
        <taxon>eudicotyledons</taxon>
        <taxon>Gunneridae</taxon>
        <taxon>Pentapetalae</taxon>
        <taxon>rosids</taxon>
        <taxon>Vitales</taxon>
        <taxon>Vitaceae</taxon>
        <taxon>Viteae</taxon>
        <taxon>Vitis</taxon>
    </lineage>
</organism>
<evidence type="ECO:0000256" key="1">
    <source>
        <dbReference type="SAM" id="Phobius"/>
    </source>
</evidence>
<name>A0A438CV01_VITVI</name>